<comment type="caution">
    <text evidence="1">The sequence shown here is derived from an EMBL/GenBank/DDBJ whole genome shotgun (WGS) entry which is preliminary data.</text>
</comment>
<accession>A0A9X6NCE2</accession>
<dbReference type="Proteomes" id="UP000192578">
    <property type="component" value="Unassembled WGS sequence"/>
</dbReference>
<name>A0A9X6NCE2_HYPEX</name>
<gene>
    <name evidence="1" type="ORF">BV898_16006</name>
</gene>
<evidence type="ECO:0000313" key="2">
    <source>
        <dbReference type="Proteomes" id="UP000192578"/>
    </source>
</evidence>
<dbReference type="EMBL" id="MTYJ01000230">
    <property type="protein sequence ID" value="OWA51527.1"/>
    <property type="molecule type" value="Genomic_DNA"/>
</dbReference>
<keyword evidence="2" id="KW-1185">Reference proteome</keyword>
<sequence>MTQSSTRDDSYLGPSGLPKRSRLVVADSSDHQKNCVIIRLRTTLLASEEMTAKEAEEEAYFDSFDLIQ</sequence>
<proteinExistence type="predicted"/>
<organism evidence="1 2">
    <name type="scientific">Hypsibius exemplaris</name>
    <name type="common">Freshwater tardigrade</name>
    <dbReference type="NCBI Taxonomy" id="2072580"/>
    <lineage>
        <taxon>Eukaryota</taxon>
        <taxon>Metazoa</taxon>
        <taxon>Ecdysozoa</taxon>
        <taxon>Tardigrada</taxon>
        <taxon>Eutardigrada</taxon>
        <taxon>Parachela</taxon>
        <taxon>Hypsibioidea</taxon>
        <taxon>Hypsibiidae</taxon>
        <taxon>Hypsibius</taxon>
    </lineage>
</organism>
<protein>
    <submittedName>
        <fullName evidence="1">Uncharacterized protein</fullName>
    </submittedName>
</protein>
<reference evidence="2" key="1">
    <citation type="submission" date="2017-01" db="EMBL/GenBank/DDBJ databases">
        <title>Comparative genomics of anhydrobiosis in the tardigrade Hypsibius dujardini.</title>
        <authorList>
            <person name="Yoshida Y."/>
            <person name="Koutsovoulos G."/>
            <person name="Laetsch D."/>
            <person name="Stevens L."/>
            <person name="Kumar S."/>
            <person name="Horikawa D."/>
            <person name="Ishino K."/>
            <person name="Komine S."/>
            <person name="Tomita M."/>
            <person name="Blaxter M."/>
            <person name="Arakawa K."/>
        </authorList>
    </citation>
    <scope>NUCLEOTIDE SEQUENCE [LARGE SCALE GENOMIC DNA]</scope>
    <source>
        <strain evidence="2">Z151</strain>
    </source>
</reference>
<dbReference type="AlphaFoldDB" id="A0A9X6NCE2"/>
<evidence type="ECO:0000313" key="1">
    <source>
        <dbReference type="EMBL" id="OWA51527.1"/>
    </source>
</evidence>